<dbReference type="InterPro" id="IPR051889">
    <property type="entry name" value="CEP41"/>
</dbReference>
<accession>A0A3Q2YHX8</accession>
<dbReference type="Proteomes" id="UP000264820">
    <property type="component" value="Unplaced"/>
</dbReference>
<reference evidence="2" key="2">
    <citation type="submission" date="2025-09" db="UniProtKB">
        <authorList>
            <consortium name="Ensembl"/>
        </authorList>
    </citation>
    <scope>IDENTIFICATION</scope>
</reference>
<reference evidence="2" key="1">
    <citation type="submission" date="2025-08" db="UniProtKB">
        <authorList>
            <consortium name="Ensembl"/>
        </authorList>
    </citation>
    <scope>IDENTIFICATION</scope>
</reference>
<dbReference type="STRING" id="109280.ENSHCOP00000013007"/>
<name>A0A3Q2YHX8_HIPCM</name>
<dbReference type="GO" id="GO:0036064">
    <property type="term" value="C:ciliary basal body"/>
    <property type="evidence" value="ECO:0007669"/>
    <property type="project" value="TreeGrafter"/>
</dbReference>
<dbReference type="GeneTree" id="ENSGT00390000002222"/>
<dbReference type="AlphaFoldDB" id="A0A3Q2YHX8"/>
<keyword evidence="3" id="KW-1185">Reference proteome</keyword>
<protein>
    <submittedName>
        <fullName evidence="2">Uncharacterized protein</fullName>
    </submittedName>
</protein>
<keyword evidence="1" id="KW-0963">Cytoplasm</keyword>
<dbReference type="Ensembl" id="ENSHCOT00000020212.1">
    <property type="protein sequence ID" value="ENSHCOP00000013007.1"/>
    <property type="gene ID" value="ENSHCOG00000016087.1"/>
</dbReference>
<dbReference type="PANTHER" id="PTHR44390">
    <property type="entry name" value="CENTROSOMAL PROTEIN OF 41 KDA"/>
    <property type="match status" value="1"/>
</dbReference>
<organism evidence="2 3">
    <name type="scientific">Hippocampus comes</name>
    <name type="common">Tiger tail seahorse</name>
    <dbReference type="NCBI Taxonomy" id="109280"/>
    <lineage>
        <taxon>Eukaryota</taxon>
        <taxon>Metazoa</taxon>
        <taxon>Chordata</taxon>
        <taxon>Craniata</taxon>
        <taxon>Vertebrata</taxon>
        <taxon>Euteleostomi</taxon>
        <taxon>Actinopterygii</taxon>
        <taxon>Neopterygii</taxon>
        <taxon>Teleostei</taxon>
        <taxon>Neoteleostei</taxon>
        <taxon>Acanthomorphata</taxon>
        <taxon>Syngnathiaria</taxon>
        <taxon>Syngnathiformes</taxon>
        <taxon>Syngnathoidei</taxon>
        <taxon>Syngnathidae</taxon>
        <taxon>Hippocampus</taxon>
    </lineage>
</organism>
<evidence type="ECO:0000256" key="1">
    <source>
        <dbReference type="ARBA" id="ARBA00022490"/>
    </source>
</evidence>
<evidence type="ECO:0000313" key="2">
    <source>
        <dbReference type="Ensembl" id="ENSHCOP00000013007.1"/>
    </source>
</evidence>
<evidence type="ECO:0000313" key="3">
    <source>
        <dbReference type="Proteomes" id="UP000264820"/>
    </source>
</evidence>
<dbReference type="GO" id="GO:0060271">
    <property type="term" value="P:cilium assembly"/>
    <property type="evidence" value="ECO:0007669"/>
    <property type="project" value="TreeGrafter"/>
</dbReference>
<proteinExistence type="predicted"/>
<sequence length="116" mass="13703">CRNDMHIGNWHYMRKQIPKNAKYQHIKTKLDTGVSLTKYLERLEEIKQHYKFNKGEIFKRFKVTTFAELILQVASVSDLNECVSDDLCHSLHGKENLQLCFNSRCYHANMLNVSVR</sequence>
<dbReference type="PANTHER" id="PTHR44390:SF1">
    <property type="entry name" value="CENTROSOMAL PROTEIN OF 41 KDA"/>
    <property type="match status" value="1"/>
</dbReference>